<dbReference type="AlphaFoldDB" id="A0A427EB21"/>
<dbReference type="EMBL" id="RHQL01000001">
    <property type="protein sequence ID" value="RRV13798.1"/>
    <property type="molecule type" value="Genomic_DNA"/>
</dbReference>
<keyword evidence="7 8" id="KW-0472">Membrane</keyword>
<feature type="transmembrane region" description="Helical" evidence="8">
    <location>
        <begin position="110"/>
        <end position="127"/>
    </location>
</feature>
<evidence type="ECO:0000313" key="10">
    <source>
        <dbReference type="EMBL" id="RRV13798.1"/>
    </source>
</evidence>
<evidence type="ECO:0000256" key="2">
    <source>
        <dbReference type="ARBA" id="ARBA00022448"/>
    </source>
</evidence>
<dbReference type="HAMAP" id="MF_01207">
    <property type="entry name" value="MsrQ"/>
    <property type="match status" value="1"/>
</dbReference>
<dbReference type="Proteomes" id="UP000276506">
    <property type="component" value="Unassembled WGS sequence"/>
</dbReference>
<feature type="transmembrane region" description="Helical" evidence="8">
    <location>
        <begin position="46"/>
        <end position="63"/>
    </location>
</feature>
<evidence type="ECO:0000256" key="3">
    <source>
        <dbReference type="ARBA" id="ARBA00022617"/>
    </source>
</evidence>
<dbReference type="NCBIfam" id="NF003831">
    <property type="entry name" value="PRK05419.1-2"/>
    <property type="match status" value="1"/>
</dbReference>
<evidence type="ECO:0000259" key="9">
    <source>
        <dbReference type="Pfam" id="PF01794"/>
    </source>
</evidence>
<dbReference type="GO" id="GO:0046872">
    <property type="term" value="F:metal ion binding"/>
    <property type="evidence" value="ECO:0007669"/>
    <property type="project" value="UniProtKB-KW"/>
</dbReference>
<feature type="transmembrane region" description="Helical" evidence="8">
    <location>
        <begin position="75"/>
        <end position="95"/>
    </location>
</feature>
<dbReference type="InterPro" id="IPR022837">
    <property type="entry name" value="MsrQ-like"/>
</dbReference>
<dbReference type="PANTHER" id="PTHR36964">
    <property type="entry name" value="PROTEIN-METHIONINE-SULFOXIDE REDUCTASE HEME-BINDING SUBUNIT MSRQ"/>
    <property type="match status" value="1"/>
</dbReference>
<evidence type="ECO:0000256" key="7">
    <source>
        <dbReference type="ARBA" id="ARBA00023136"/>
    </source>
</evidence>
<evidence type="ECO:0000256" key="8">
    <source>
        <dbReference type="HAMAP-Rule" id="MF_01207"/>
    </source>
</evidence>
<keyword evidence="3 8" id="KW-0349">Heme</keyword>
<keyword evidence="8" id="KW-1003">Cell membrane</keyword>
<name>A0A427EB21_9GAMM</name>
<reference evidence="10 11" key="1">
    <citation type="submission" date="2018-10" db="EMBL/GenBank/DDBJ databases">
        <title>Transmission dynamics of multidrug resistant bacteria on intensive care unit surfaces.</title>
        <authorList>
            <person name="D'Souza A.W."/>
            <person name="Potter R.F."/>
            <person name="Wallace M."/>
            <person name="Shupe A."/>
            <person name="Patel S."/>
            <person name="Sun S."/>
            <person name="Gul D."/>
            <person name="Kwon J.H."/>
            <person name="Andleeb S."/>
            <person name="Burnham C.-A.D."/>
            <person name="Dantas G."/>
        </authorList>
    </citation>
    <scope>NUCLEOTIDE SEQUENCE [LARGE SCALE GENOMIC DNA]</scope>
    <source>
        <strain evidence="10 11">PX_177</strain>
    </source>
</reference>
<keyword evidence="8" id="KW-0249">Electron transport</keyword>
<comment type="subcellular location">
    <subcellularLocation>
        <location evidence="8">Cell membrane</location>
        <topology evidence="8">Multi-pass membrane protein</topology>
    </subcellularLocation>
    <subcellularLocation>
        <location evidence="1">Membrane</location>
        <topology evidence="1">Multi-pass membrane protein</topology>
    </subcellularLocation>
</comment>
<comment type="subunit">
    <text evidence="8">Heterodimer of a catalytic subunit (MsrP) and a heme-binding subunit (MsrQ).</text>
</comment>
<feature type="transmembrane region" description="Helical" evidence="8">
    <location>
        <begin position="9"/>
        <end position="26"/>
    </location>
</feature>
<keyword evidence="2 8" id="KW-0813">Transport</keyword>
<dbReference type="InterPro" id="IPR013130">
    <property type="entry name" value="Fe3_Rdtase_TM_dom"/>
</dbReference>
<keyword evidence="8" id="KW-0288">FMN</keyword>
<dbReference type="PANTHER" id="PTHR36964:SF1">
    <property type="entry name" value="PROTEIN-METHIONINE-SULFOXIDE REDUCTASE HEME-BINDING SUBUNIT MSRQ"/>
    <property type="match status" value="1"/>
</dbReference>
<gene>
    <name evidence="8 10" type="primary">msrQ</name>
    <name evidence="10" type="ORF">EGJ28_00005</name>
</gene>
<dbReference type="GO" id="GO:0016679">
    <property type="term" value="F:oxidoreductase activity, acting on diphenols and related substances as donors"/>
    <property type="evidence" value="ECO:0007669"/>
    <property type="project" value="TreeGrafter"/>
</dbReference>
<keyword evidence="5 8" id="KW-1133">Transmembrane helix</keyword>
<dbReference type="GO" id="GO:0009055">
    <property type="term" value="F:electron transfer activity"/>
    <property type="evidence" value="ECO:0007669"/>
    <property type="project" value="UniProtKB-UniRule"/>
</dbReference>
<proteinExistence type="inferred from homology"/>
<sequence>MRYPVWRPAVFACAASLPLYWLYLGWQFALGPDPGKVLVDNLGEGALVLLLLTLSMTPMQRLTGWGGWLAVRRQLGLWCFTYALLHLSGYLYFLLGGEFSRLGEELRERPYVLVGGLGFVGLTVLAMTSSRWSMRRLGKRWKKVHRLVYLIVILALLHMLWVVRADAARWFLYAGIAMALSFLRVPAVTKTLAAVRSRKGRGDKTEING</sequence>
<feature type="transmembrane region" description="Helical" evidence="8">
    <location>
        <begin position="147"/>
        <end position="164"/>
    </location>
</feature>
<dbReference type="Pfam" id="PF01794">
    <property type="entry name" value="Ferric_reduct"/>
    <property type="match status" value="1"/>
</dbReference>
<accession>A0A427EB21</accession>
<keyword evidence="4 8" id="KW-0812">Transmembrane</keyword>
<evidence type="ECO:0000256" key="4">
    <source>
        <dbReference type="ARBA" id="ARBA00022692"/>
    </source>
</evidence>
<dbReference type="RefSeq" id="WP_125875380.1">
    <property type="nucleotide sequence ID" value="NZ_RHQL01000001.1"/>
</dbReference>
<dbReference type="GO" id="GO:0030091">
    <property type="term" value="P:protein repair"/>
    <property type="evidence" value="ECO:0007669"/>
    <property type="project" value="UniProtKB-UniRule"/>
</dbReference>
<evidence type="ECO:0000313" key="11">
    <source>
        <dbReference type="Proteomes" id="UP000276506"/>
    </source>
</evidence>
<comment type="cofactor">
    <cofactor evidence="8">
        <name>FMN</name>
        <dbReference type="ChEBI" id="CHEBI:58210"/>
    </cofactor>
    <text evidence="8">Binds 1 FMN per subunit.</text>
</comment>
<feature type="domain" description="Ferric oxidoreductase" evidence="9">
    <location>
        <begin position="47"/>
        <end position="155"/>
    </location>
</feature>
<organism evidence="10 11">
    <name type="scientific">Stutzerimonas xanthomarina</name>
    <dbReference type="NCBI Taxonomy" id="271420"/>
    <lineage>
        <taxon>Bacteria</taxon>
        <taxon>Pseudomonadati</taxon>
        <taxon>Pseudomonadota</taxon>
        <taxon>Gammaproteobacteria</taxon>
        <taxon>Pseudomonadales</taxon>
        <taxon>Pseudomonadaceae</taxon>
        <taxon>Stutzerimonas</taxon>
    </lineage>
</organism>
<evidence type="ECO:0000256" key="1">
    <source>
        <dbReference type="ARBA" id="ARBA00004141"/>
    </source>
</evidence>
<feature type="transmembrane region" description="Helical" evidence="8">
    <location>
        <begin position="170"/>
        <end position="189"/>
    </location>
</feature>
<dbReference type="GO" id="GO:0020037">
    <property type="term" value="F:heme binding"/>
    <property type="evidence" value="ECO:0007669"/>
    <property type="project" value="UniProtKB-UniRule"/>
</dbReference>
<comment type="similarity">
    <text evidence="8">Belongs to the MsrQ family.</text>
</comment>
<evidence type="ECO:0000256" key="5">
    <source>
        <dbReference type="ARBA" id="ARBA00022989"/>
    </source>
</evidence>
<keyword evidence="6 8" id="KW-0408">Iron</keyword>
<dbReference type="GO" id="GO:0005886">
    <property type="term" value="C:plasma membrane"/>
    <property type="evidence" value="ECO:0007669"/>
    <property type="project" value="UniProtKB-SubCell"/>
</dbReference>
<comment type="caution">
    <text evidence="10">The sequence shown here is derived from an EMBL/GenBank/DDBJ whole genome shotgun (WGS) entry which is preliminary data.</text>
</comment>
<keyword evidence="8" id="KW-0285">Flavoprotein</keyword>
<comment type="function">
    <text evidence="8">Part of the MsrPQ system that repairs oxidized periplasmic proteins containing methionine sulfoxide residues (Met-O), using respiratory chain electrons. Thus protects these proteins from oxidative-stress damage caused by reactive species of oxygen and chlorine generated by the host defense mechanisms. MsrPQ is essential for the maintenance of envelope integrity under bleach stress, rescuing a wide series of structurally unrelated periplasmic proteins from methionine oxidation. MsrQ provides electrons for reduction to the reductase catalytic subunit MsrP, using the quinone pool of the respiratory chain.</text>
</comment>
<evidence type="ECO:0000256" key="6">
    <source>
        <dbReference type="ARBA" id="ARBA00023004"/>
    </source>
</evidence>
<protein>
    <recommendedName>
        <fullName evidence="8">Protein-methionine-sulfoxide reductase heme-binding subunit MsrQ</fullName>
    </recommendedName>
    <alternativeName>
        <fullName evidence="8">Flavocytochrome MsrQ</fullName>
    </alternativeName>
</protein>
<dbReference type="GO" id="GO:0010181">
    <property type="term" value="F:FMN binding"/>
    <property type="evidence" value="ECO:0007669"/>
    <property type="project" value="UniProtKB-UniRule"/>
</dbReference>
<keyword evidence="8" id="KW-0479">Metal-binding</keyword>
<comment type="cofactor">
    <cofactor evidence="8">
        <name>heme b</name>
        <dbReference type="ChEBI" id="CHEBI:60344"/>
    </cofactor>
    <text evidence="8">Binds 1 heme b (iron(II)-protoporphyrin IX) group per subunit.</text>
</comment>